<keyword evidence="6" id="KW-1185">Reference proteome</keyword>
<keyword evidence="4" id="KW-0812">Transmembrane</keyword>
<keyword evidence="4" id="KW-0472">Membrane</keyword>
<gene>
    <name evidence="5" type="ORF">GRF29_8g1771789</name>
</gene>
<feature type="compositionally biased region" description="Pro residues" evidence="3">
    <location>
        <begin position="565"/>
        <end position="585"/>
    </location>
</feature>
<keyword evidence="1" id="KW-0677">Repeat</keyword>
<dbReference type="PANTHER" id="PTHR47435:SF4">
    <property type="entry name" value="KELCH REPEAT PROTEIN (AFU_ORTHOLOGUE AFUA_5G12780)"/>
    <property type="match status" value="1"/>
</dbReference>
<evidence type="ECO:0008006" key="7">
    <source>
        <dbReference type="Google" id="ProtNLM"/>
    </source>
</evidence>
<evidence type="ECO:0000313" key="6">
    <source>
        <dbReference type="Proteomes" id="UP001280581"/>
    </source>
</evidence>
<evidence type="ECO:0000256" key="3">
    <source>
        <dbReference type="SAM" id="MobiDB-lite"/>
    </source>
</evidence>
<dbReference type="Gene3D" id="2.120.10.80">
    <property type="entry name" value="Kelch-type beta propeller"/>
    <property type="match status" value="1"/>
</dbReference>
<feature type="compositionally biased region" description="Low complexity" evidence="3">
    <location>
        <begin position="554"/>
        <end position="564"/>
    </location>
</feature>
<dbReference type="InterPro" id="IPR015915">
    <property type="entry name" value="Kelch-typ_b-propeller"/>
</dbReference>
<proteinExistence type="predicted"/>
<feature type="region of interest" description="Disordered" evidence="3">
    <location>
        <begin position="530"/>
        <end position="585"/>
    </location>
</feature>
<dbReference type="PANTHER" id="PTHR47435">
    <property type="entry name" value="KELCH REPEAT PROTEIN (AFU_ORTHOLOGUE AFUA_5G12780)"/>
    <property type="match status" value="1"/>
</dbReference>
<keyword evidence="4" id="KW-1133">Transmembrane helix</keyword>
<dbReference type="Pfam" id="PF24681">
    <property type="entry name" value="Kelch_KLHDC2_KLHL20_DRC7"/>
    <property type="match status" value="1"/>
</dbReference>
<reference evidence="5 6" key="1">
    <citation type="submission" date="2021-02" db="EMBL/GenBank/DDBJ databases">
        <title>Genome assembly of Pseudopithomyces chartarum.</title>
        <authorList>
            <person name="Jauregui R."/>
            <person name="Singh J."/>
            <person name="Voisey C."/>
        </authorList>
    </citation>
    <scope>NUCLEOTIDE SEQUENCE [LARGE SCALE GENOMIC DNA]</scope>
    <source>
        <strain evidence="5 6">AGR01</strain>
    </source>
</reference>
<dbReference type="AlphaFoldDB" id="A0AAN6M6S1"/>
<dbReference type="Proteomes" id="UP001280581">
    <property type="component" value="Unassembled WGS sequence"/>
</dbReference>
<dbReference type="SUPFAM" id="SSF50965">
    <property type="entry name" value="Galactose oxidase, central domain"/>
    <property type="match status" value="1"/>
</dbReference>
<dbReference type="EMBL" id="WVTA01000002">
    <property type="protein sequence ID" value="KAK3215997.1"/>
    <property type="molecule type" value="Genomic_DNA"/>
</dbReference>
<organism evidence="5 6">
    <name type="scientific">Pseudopithomyces chartarum</name>
    <dbReference type="NCBI Taxonomy" id="1892770"/>
    <lineage>
        <taxon>Eukaryota</taxon>
        <taxon>Fungi</taxon>
        <taxon>Dikarya</taxon>
        <taxon>Ascomycota</taxon>
        <taxon>Pezizomycotina</taxon>
        <taxon>Dothideomycetes</taxon>
        <taxon>Pleosporomycetidae</taxon>
        <taxon>Pleosporales</taxon>
        <taxon>Massarineae</taxon>
        <taxon>Didymosphaeriaceae</taxon>
        <taxon>Pseudopithomyces</taxon>
    </lineage>
</organism>
<evidence type="ECO:0000256" key="2">
    <source>
        <dbReference type="ARBA" id="ARBA00023004"/>
    </source>
</evidence>
<comment type="caution">
    <text evidence="5">The sequence shown here is derived from an EMBL/GenBank/DDBJ whole genome shotgun (WGS) entry which is preliminary data.</text>
</comment>
<name>A0AAN6M6S1_9PLEO</name>
<evidence type="ECO:0000256" key="1">
    <source>
        <dbReference type="ARBA" id="ARBA00022737"/>
    </source>
</evidence>
<dbReference type="GO" id="GO:0019760">
    <property type="term" value="P:glucosinolate metabolic process"/>
    <property type="evidence" value="ECO:0007669"/>
    <property type="project" value="UniProtKB-ARBA"/>
</dbReference>
<evidence type="ECO:0000313" key="5">
    <source>
        <dbReference type="EMBL" id="KAK3215997.1"/>
    </source>
</evidence>
<accession>A0AAN6M6S1</accession>
<feature type="region of interest" description="Disordered" evidence="3">
    <location>
        <begin position="448"/>
        <end position="470"/>
    </location>
</feature>
<protein>
    <recommendedName>
        <fullName evidence="7">Kelch repeat-containing protein</fullName>
    </recommendedName>
</protein>
<sequence length="643" mass="69046">MRHASVVPNQPLPDTWLLYSDLNTTTQGPGMPEQFANLTKNSTVPSVSGGVLWADNVNKCFYQFGGEYQSDPTDFSFWTYDTRLNQWNESSPKSNVASLSRVAHGAGTQVEDYGYGYYLGGYINNLTSPGWKGGQITTSNLISYDFSAGQLNNNSGPPDSYGRAEGQMVYLPASDGGLLIYFGGVEDPNRNGTVQPANMSTIHIYDISSNKWYTQQASGQVPDARRQFCAGATWADDQSSYNIYLYGGFAADGPGGFDDAYILSLPSFTWINVFSTGNSTNTQPFPHGACSANVVNQDQMIIIGGWFTNASFTDCDAASAQGQHNMNLGYNGPKNVLWDKWDPSATKYFVPTPVVSVIGGGPTGGATLTKPSSWDNGDLSVYFNRQASFTPRSATRIVPTGTADPSNNNPSKKTNVGAIAGGVVGGLAVLILILLLVLFCLHRRKKAIKATGEKDRSPPPAPVELAATSPRQELASPGAIKYMSLQQQPEQTTLRRIIPNHLFQLTPIKTTTPTIINNPTRTIPKITTLMPTPCPKAPHSNANTPTPHPPRPPTLTLSSPSPNTNSPPIPTPAPPPPGLLPTPTRPIHPLALPPIPPILNFLPRPHGQPRGDTVQRRGQAYGYEVAAEHDADACAVLRAAGAE</sequence>
<feature type="transmembrane region" description="Helical" evidence="4">
    <location>
        <begin position="416"/>
        <end position="441"/>
    </location>
</feature>
<dbReference type="InterPro" id="IPR011043">
    <property type="entry name" value="Gal_Oxase/kelch_b-propeller"/>
</dbReference>
<evidence type="ECO:0000256" key="4">
    <source>
        <dbReference type="SAM" id="Phobius"/>
    </source>
</evidence>
<keyword evidence="2" id="KW-0408">Iron</keyword>